<gene>
    <name evidence="3" type="ORF">BGZ99_006791</name>
</gene>
<feature type="compositionally biased region" description="Low complexity" evidence="1">
    <location>
        <begin position="161"/>
        <end position="171"/>
    </location>
</feature>
<feature type="region of interest" description="Disordered" evidence="1">
    <location>
        <begin position="150"/>
        <end position="204"/>
    </location>
</feature>
<keyword evidence="2" id="KW-0732">Signal</keyword>
<reference evidence="3" key="1">
    <citation type="journal article" date="2020" name="Fungal Divers.">
        <title>Resolving the Mortierellaceae phylogeny through synthesis of multi-gene phylogenetics and phylogenomics.</title>
        <authorList>
            <person name="Vandepol N."/>
            <person name="Liber J."/>
            <person name="Desiro A."/>
            <person name="Na H."/>
            <person name="Kennedy M."/>
            <person name="Barry K."/>
            <person name="Grigoriev I.V."/>
            <person name="Miller A.N."/>
            <person name="O'Donnell K."/>
            <person name="Stajich J.E."/>
            <person name="Bonito G."/>
        </authorList>
    </citation>
    <scope>NUCLEOTIDE SEQUENCE</scope>
    <source>
        <strain evidence="3">REB-010B</strain>
    </source>
</reference>
<proteinExistence type="predicted"/>
<dbReference type="Proteomes" id="UP000738325">
    <property type="component" value="Unassembled WGS sequence"/>
</dbReference>
<evidence type="ECO:0000256" key="2">
    <source>
        <dbReference type="SAM" id="SignalP"/>
    </source>
</evidence>
<protein>
    <submittedName>
        <fullName evidence="3">Uncharacterized protein</fullName>
    </submittedName>
</protein>
<evidence type="ECO:0000256" key="1">
    <source>
        <dbReference type="SAM" id="MobiDB-lite"/>
    </source>
</evidence>
<name>A0A9P6UZF6_9FUNG</name>
<keyword evidence="4" id="KW-1185">Reference proteome</keyword>
<evidence type="ECO:0000313" key="3">
    <source>
        <dbReference type="EMBL" id="KAG0327837.1"/>
    </source>
</evidence>
<dbReference type="OrthoDB" id="2432613at2759"/>
<organism evidence="3 4">
    <name type="scientific">Dissophora globulifera</name>
    <dbReference type="NCBI Taxonomy" id="979702"/>
    <lineage>
        <taxon>Eukaryota</taxon>
        <taxon>Fungi</taxon>
        <taxon>Fungi incertae sedis</taxon>
        <taxon>Mucoromycota</taxon>
        <taxon>Mortierellomycotina</taxon>
        <taxon>Mortierellomycetes</taxon>
        <taxon>Mortierellales</taxon>
        <taxon>Mortierellaceae</taxon>
        <taxon>Dissophora</taxon>
    </lineage>
</organism>
<dbReference type="EMBL" id="JAAAIP010000047">
    <property type="protein sequence ID" value="KAG0327837.1"/>
    <property type="molecule type" value="Genomic_DNA"/>
</dbReference>
<feature type="signal peptide" evidence="2">
    <location>
        <begin position="1"/>
        <end position="23"/>
    </location>
</feature>
<feature type="chain" id="PRO_5040206862" evidence="2">
    <location>
        <begin position="24"/>
        <end position="236"/>
    </location>
</feature>
<accession>A0A9P6UZF6</accession>
<evidence type="ECO:0000313" key="4">
    <source>
        <dbReference type="Proteomes" id="UP000738325"/>
    </source>
</evidence>
<dbReference type="AlphaFoldDB" id="A0A9P6UZF6"/>
<sequence>MKSLTALCAVLASAAALAALAEGFIYPTNPIGSTVWEPNTTMTISWAEDKHEPLLADEPIFDIFLMTGADDHQIKLASIAPNVKGGSMNSVKYRVPYVSPPGQNQKATAWTTRFSIADASGNPGNLHPTIPAGSKINPGGIGALIAAPSKEQLQQEKEKQPQQQLPPGKGPAFVGGAKDAKDTKAMLPDGSLSGQKDGGDAHDFHSAAASKAPAVAGMTAHAAAALAAAWIGLFVV</sequence>
<comment type="caution">
    <text evidence="3">The sequence shown here is derived from an EMBL/GenBank/DDBJ whole genome shotgun (WGS) entry which is preliminary data.</text>
</comment>